<keyword evidence="2" id="KW-1185">Reference proteome</keyword>
<dbReference type="RefSeq" id="WP_089713146.1">
    <property type="nucleotide sequence ID" value="NZ_FOBC01000010.1"/>
</dbReference>
<dbReference type="STRING" id="650850.SAMN04488129_11065"/>
<dbReference type="AlphaFoldDB" id="A0A1H7QD21"/>
<dbReference type="GO" id="GO:0003677">
    <property type="term" value="F:DNA binding"/>
    <property type="evidence" value="ECO:0007669"/>
    <property type="project" value="UniProtKB-KW"/>
</dbReference>
<dbReference type="OrthoDB" id="8094158at2"/>
<evidence type="ECO:0000313" key="1">
    <source>
        <dbReference type="EMBL" id="SEL45197.1"/>
    </source>
</evidence>
<reference evidence="2" key="1">
    <citation type="submission" date="2016-10" db="EMBL/GenBank/DDBJ databases">
        <authorList>
            <person name="Varghese N."/>
            <person name="Submissions S."/>
        </authorList>
    </citation>
    <scope>NUCLEOTIDE SEQUENCE [LARGE SCALE GENOMIC DNA]</scope>
    <source>
        <strain evidence="2">CGMCC 1.9150</strain>
    </source>
</reference>
<dbReference type="InterPro" id="IPR036388">
    <property type="entry name" value="WH-like_DNA-bd_sf"/>
</dbReference>
<organism evidence="1 2">
    <name type="scientific">Halomonas daqiaonensis</name>
    <dbReference type="NCBI Taxonomy" id="650850"/>
    <lineage>
        <taxon>Bacteria</taxon>
        <taxon>Pseudomonadati</taxon>
        <taxon>Pseudomonadota</taxon>
        <taxon>Gammaproteobacteria</taxon>
        <taxon>Oceanospirillales</taxon>
        <taxon>Halomonadaceae</taxon>
        <taxon>Halomonas</taxon>
    </lineage>
</organism>
<gene>
    <name evidence="1" type="ORF">SAMN04488129_11065</name>
</gene>
<evidence type="ECO:0000313" key="2">
    <source>
        <dbReference type="Proteomes" id="UP000198807"/>
    </source>
</evidence>
<sequence>MEDFASEIQALQLQAAKMQYNRLALSRFTRCLQQLRGVGATMNIQAAHIYMEVVIQQGITVGELIRKTGLSQASCSRNLALLSKVQRHGRPGFDLVVSLEDPYERRRKVTYLTPRGGELAAALSDIFKSGRQGSELHSGVAAES</sequence>
<dbReference type="EMBL" id="FOBC01000010">
    <property type="protein sequence ID" value="SEL45197.1"/>
    <property type="molecule type" value="Genomic_DNA"/>
</dbReference>
<name>A0A1H7QD21_9GAMM</name>
<dbReference type="SUPFAM" id="SSF46785">
    <property type="entry name" value="Winged helix' DNA-binding domain"/>
    <property type="match status" value="1"/>
</dbReference>
<keyword evidence="1" id="KW-0238">DNA-binding</keyword>
<dbReference type="InterPro" id="IPR036390">
    <property type="entry name" value="WH_DNA-bd_sf"/>
</dbReference>
<dbReference type="Proteomes" id="UP000198807">
    <property type="component" value="Unassembled WGS sequence"/>
</dbReference>
<dbReference type="Gene3D" id="1.10.10.10">
    <property type="entry name" value="Winged helix-like DNA-binding domain superfamily/Winged helix DNA-binding domain"/>
    <property type="match status" value="1"/>
</dbReference>
<accession>A0A1H7QD21</accession>
<proteinExistence type="predicted"/>
<protein>
    <submittedName>
        <fullName evidence="1">DNA-binding transcriptional regulator, MarR family</fullName>
    </submittedName>
</protein>